<dbReference type="EMBL" id="JXJN01013615">
    <property type="status" value="NOT_ANNOTATED_CDS"/>
    <property type="molecule type" value="Genomic_DNA"/>
</dbReference>
<dbReference type="VEuPathDB" id="VectorBase:GPPI028560"/>
<reference evidence="3" key="1">
    <citation type="submission" date="2015-01" db="EMBL/GenBank/DDBJ databases">
        <authorList>
            <person name="Aksoy S."/>
            <person name="Warren W."/>
            <person name="Wilson R.K."/>
        </authorList>
    </citation>
    <scope>NUCLEOTIDE SEQUENCE [LARGE SCALE GENOMIC DNA]</scope>
    <source>
        <strain evidence="3">IAEA</strain>
    </source>
</reference>
<protein>
    <recommendedName>
        <fullName evidence="4">Secreted protein</fullName>
    </recommendedName>
</protein>
<evidence type="ECO:0000256" key="1">
    <source>
        <dbReference type="SAM" id="SignalP"/>
    </source>
</evidence>
<name>A0A1B0BFP1_9MUSC</name>
<dbReference type="AlphaFoldDB" id="A0A1B0BFP1"/>
<proteinExistence type="predicted"/>
<evidence type="ECO:0000313" key="3">
    <source>
        <dbReference type="Proteomes" id="UP000092460"/>
    </source>
</evidence>
<organism evidence="2 3">
    <name type="scientific">Glossina palpalis gambiensis</name>
    <dbReference type="NCBI Taxonomy" id="67801"/>
    <lineage>
        <taxon>Eukaryota</taxon>
        <taxon>Metazoa</taxon>
        <taxon>Ecdysozoa</taxon>
        <taxon>Arthropoda</taxon>
        <taxon>Hexapoda</taxon>
        <taxon>Insecta</taxon>
        <taxon>Pterygota</taxon>
        <taxon>Neoptera</taxon>
        <taxon>Endopterygota</taxon>
        <taxon>Diptera</taxon>
        <taxon>Brachycera</taxon>
        <taxon>Muscomorpha</taxon>
        <taxon>Hippoboscoidea</taxon>
        <taxon>Glossinidae</taxon>
        <taxon>Glossina</taxon>
    </lineage>
</organism>
<evidence type="ECO:0008006" key="4">
    <source>
        <dbReference type="Google" id="ProtNLM"/>
    </source>
</evidence>
<accession>A0A1B0BFP1</accession>
<sequence>MVLLSLTLLTSLALIFTALVVENNKQHFSNFNKLHLVDLIYRKVFLGILQRFRGLYDCQARDDIYTNSLFHIQDASKLTQYSSFAPLTR</sequence>
<dbReference type="EnsemblMetazoa" id="GPPI028560-RA">
    <property type="protein sequence ID" value="GPPI028560-PA"/>
    <property type="gene ID" value="GPPI028560"/>
</dbReference>
<dbReference type="Proteomes" id="UP000092460">
    <property type="component" value="Unassembled WGS sequence"/>
</dbReference>
<evidence type="ECO:0000313" key="2">
    <source>
        <dbReference type="EnsemblMetazoa" id="GPPI028560-PA"/>
    </source>
</evidence>
<feature type="signal peptide" evidence="1">
    <location>
        <begin position="1"/>
        <end position="17"/>
    </location>
</feature>
<feature type="chain" id="PRO_5008404805" description="Secreted protein" evidence="1">
    <location>
        <begin position="18"/>
        <end position="89"/>
    </location>
</feature>
<reference evidence="2" key="2">
    <citation type="submission" date="2020-05" db="UniProtKB">
        <authorList>
            <consortium name="EnsemblMetazoa"/>
        </authorList>
    </citation>
    <scope>IDENTIFICATION</scope>
    <source>
        <strain evidence="2">IAEA</strain>
    </source>
</reference>
<keyword evidence="1" id="KW-0732">Signal</keyword>
<keyword evidence="3" id="KW-1185">Reference proteome</keyword>